<evidence type="ECO:0000313" key="6">
    <source>
        <dbReference type="Proteomes" id="UP000233551"/>
    </source>
</evidence>
<feature type="coiled-coil region" evidence="1">
    <location>
        <begin position="68"/>
        <end position="95"/>
    </location>
</feature>
<name>A0A2I0L1I9_PUNGR</name>
<comment type="caution">
    <text evidence="5">The sequence shown here is derived from an EMBL/GenBank/DDBJ whole genome shotgun (WGS) entry which is preliminary data.</text>
</comment>
<dbReference type="AlphaFoldDB" id="A0A2I0L1I9"/>
<evidence type="ECO:0000259" key="3">
    <source>
        <dbReference type="Pfam" id="PF10551"/>
    </source>
</evidence>
<dbReference type="Proteomes" id="UP000233551">
    <property type="component" value="Unassembled WGS sequence"/>
</dbReference>
<feature type="compositionally biased region" description="Polar residues" evidence="2">
    <location>
        <begin position="430"/>
        <end position="445"/>
    </location>
</feature>
<feature type="compositionally biased region" description="Basic residues" evidence="2">
    <location>
        <begin position="404"/>
        <end position="419"/>
    </location>
</feature>
<dbReference type="EMBL" id="PGOL01000243">
    <property type="protein sequence ID" value="PKI74006.1"/>
    <property type="molecule type" value="Genomic_DNA"/>
</dbReference>
<evidence type="ECO:0000313" key="5">
    <source>
        <dbReference type="EMBL" id="PKI74006.1"/>
    </source>
</evidence>
<dbReference type="Pfam" id="PF10551">
    <property type="entry name" value="MULE"/>
    <property type="match status" value="1"/>
</dbReference>
<dbReference type="InterPro" id="IPR058594">
    <property type="entry name" value="PB1-like_dom_pln"/>
</dbReference>
<organism evidence="5 6">
    <name type="scientific">Punica granatum</name>
    <name type="common">Pomegranate</name>
    <dbReference type="NCBI Taxonomy" id="22663"/>
    <lineage>
        <taxon>Eukaryota</taxon>
        <taxon>Viridiplantae</taxon>
        <taxon>Streptophyta</taxon>
        <taxon>Embryophyta</taxon>
        <taxon>Tracheophyta</taxon>
        <taxon>Spermatophyta</taxon>
        <taxon>Magnoliopsida</taxon>
        <taxon>eudicotyledons</taxon>
        <taxon>Gunneridae</taxon>
        <taxon>Pentapetalae</taxon>
        <taxon>rosids</taxon>
        <taxon>malvids</taxon>
        <taxon>Myrtales</taxon>
        <taxon>Lythraceae</taxon>
        <taxon>Punica</taxon>
    </lineage>
</organism>
<sequence length="445" mass="51094">MDEFHNFNYHGYTLEIHHGGSFKEEGGELLYSEGEISRWDIDPDKVSATHMMKELEKMGTSTLALKRVSNLRQLLKEVLRLLRELQKDVQTVSVREARQDISRKKGKEKEGAIVAVDAGDEEYITDYPSSNEACSINSGETSSEFGDDEDTVRKIFDNHTCNITYKNSRVNRKWLARHYMGTIRSLPSIKLDEFKKLVKEQLGVEVSRSQCRRAKEKVYDLLVGDSKAEYALMWFYADELKRTNRDSSVCMKVERPIPAEPPIFDRFYVCFDALKTGFVKGCRQIIGVDDCFLKTVVKGQLLTAIGRDGNNQIFPIAWAVVQVESRDTWLWFLSLLKEDLNITDGLGWSIISDQQKGLDPSDCVHSFYKKEMFLEAYGKVMEPVRDPKFWERTNMHEPPVPPLLKKKKGRPKKQRRKTGFKATVGKDGVQQMSRKGTTNTCSLCR</sequence>
<keyword evidence="1" id="KW-0175">Coiled coil</keyword>
<feature type="domain" description="MULE transposase" evidence="3">
    <location>
        <begin position="286"/>
        <end position="358"/>
    </location>
</feature>
<dbReference type="STRING" id="22663.A0A2I0L1I9"/>
<protein>
    <submittedName>
        <fullName evidence="5">Uncharacterized protein</fullName>
    </submittedName>
</protein>
<dbReference type="Pfam" id="PF26130">
    <property type="entry name" value="PB1-like"/>
    <property type="match status" value="1"/>
</dbReference>
<feature type="domain" description="PB1-like" evidence="4">
    <location>
        <begin position="12"/>
        <end position="94"/>
    </location>
</feature>
<feature type="region of interest" description="Disordered" evidence="2">
    <location>
        <begin position="391"/>
        <end position="445"/>
    </location>
</feature>
<accession>A0A2I0L1I9</accession>
<keyword evidence="6" id="KW-1185">Reference proteome</keyword>
<reference evidence="5 6" key="1">
    <citation type="submission" date="2017-11" db="EMBL/GenBank/DDBJ databases">
        <title>De-novo sequencing of pomegranate (Punica granatum L.) genome.</title>
        <authorList>
            <person name="Akparov Z."/>
            <person name="Amiraslanov A."/>
            <person name="Hajiyeva S."/>
            <person name="Abbasov M."/>
            <person name="Kaur K."/>
            <person name="Hamwieh A."/>
            <person name="Solovyev V."/>
            <person name="Salamov A."/>
            <person name="Braich B."/>
            <person name="Kosarev P."/>
            <person name="Mahmoud A."/>
            <person name="Hajiyev E."/>
            <person name="Babayeva S."/>
            <person name="Izzatullayeva V."/>
            <person name="Mammadov A."/>
            <person name="Mammadov A."/>
            <person name="Sharifova S."/>
            <person name="Ojaghi J."/>
            <person name="Eynullazada K."/>
            <person name="Bayramov B."/>
            <person name="Abdulazimova A."/>
            <person name="Shahmuradov I."/>
        </authorList>
    </citation>
    <scope>NUCLEOTIDE SEQUENCE [LARGE SCALE GENOMIC DNA]</scope>
    <source>
        <strain evidence="6">cv. AG2017</strain>
        <tissue evidence="5">Leaf</tissue>
    </source>
</reference>
<proteinExistence type="predicted"/>
<evidence type="ECO:0000259" key="4">
    <source>
        <dbReference type="Pfam" id="PF26130"/>
    </source>
</evidence>
<evidence type="ECO:0000256" key="2">
    <source>
        <dbReference type="SAM" id="MobiDB-lite"/>
    </source>
</evidence>
<dbReference type="InterPro" id="IPR018289">
    <property type="entry name" value="MULE_transposase_dom"/>
</dbReference>
<evidence type="ECO:0000256" key="1">
    <source>
        <dbReference type="SAM" id="Coils"/>
    </source>
</evidence>
<gene>
    <name evidence="5" type="ORF">CRG98_005623</name>
</gene>
<dbReference type="PANTHER" id="PTHR31973:SF187">
    <property type="entry name" value="MUTATOR TRANSPOSASE MUDRA PROTEIN"/>
    <property type="match status" value="1"/>
</dbReference>
<dbReference type="PANTHER" id="PTHR31973">
    <property type="entry name" value="POLYPROTEIN, PUTATIVE-RELATED"/>
    <property type="match status" value="1"/>
</dbReference>